<evidence type="ECO:0000313" key="5">
    <source>
        <dbReference type="EMBL" id="KAI6650173.1"/>
    </source>
</evidence>
<dbReference type="SUPFAM" id="SSF48403">
    <property type="entry name" value="Ankyrin repeat"/>
    <property type="match status" value="1"/>
</dbReference>
<dbReference type="PROSITE" id="PS50297">
    <property type="entry name" value="ANK_REP_REGION"/>
    <property type="match status" value="2"/>
</dbReference>
<evidence type="ECO:0000256" key="3">
    <source>
        <dbReference type="PROSITE-ProRule" id="PRU00023"/>
    </source>
</evidence>
<evidence type="ECO:0000313" key="6">
    <source>
        <dbReference type="Proteomes" id="UP001165289"/>
    </source>
</evidence>
<dbReference type="Pfam" id="PF00023">
    <property type="entry name" value="Ank"/>
    <property type="match status" value="1"/>
</dbReference>
<dbReference type="InterPro" id="IPR011009">
    <property type="entry name" value="Kinase-like_dom_sf"/>
</dbReference>
<dbReference type="PROSITE" id="PS50088">
    <property type="entry name" value="ANK_REPEAT"/>
    <property type="match status" value="3"/>
</dbReference>
<feature type="domain" description="Protein kinase" evidence="4">
    <location>
        <begin position="382"/>
        <end position="722"/>
    </location>
</feature>
<dbReference type="EMBL" id="JAKMXF010000313">
    <property type="protein sequence ID" value="KAI6650173.1"/>
    <property type="molecule type" value="Genomic_DNA"/>
</dbReference>
<accession>A0AAV7JML9</accession>
<name>A0AAV7JML9_9METZ</name>
<dbReference type="Pfam" id="PF12796">
    <property type="entry name" value="Ank_2"/>
    <property type="match status" value="1"/>
</dbReference>
<dbReference type="PROSITE" id="PS50011">
    <property type="entry name" value="PROTEIN_KINASE_DOM"/>
    <property type="match status" value="1"/>
</dbReference>
<feature type="repeat" description="ANK" evidence="3">
    <location>
        <begin position="47"/>
        <end position="79"/>
    </location>
</feature>
<evidence type="ECO:0000256" key="2">
    <source>
        <dbReference type="ARBA" id="ARBA00023043"/>
    </source>
</evidence>
<dbReference type="Gene3D" id="1.25.40.20">
    <property type="entry name" value="Ankyrin repeat-containing domain"/>
    <property type="match status" value="1"/>
</dbReference>
<feature type="repeat" description="ANK" evidence="3">
    <location>
        <begin position="80"/>
        <end position="112"/>
    </location>
</feature>
<gene>
    <name evidence="5" type="ORF">LOD99_6090</name>
</gene>
<dbReference type="GO" id="GO:0004672">
    <property type="term" value="F:protein kinase activity"/>
    <property type="evidence" value="ECO:0007669"/>
    <property type="project" value="InterPro"/>
</dbReference>
<dbReference type="GO" id="GO:0005524">
    <property type="term" value="F:ATP binding"/>
    <property type="evidence" value="ECO:0007669"/>
    <property type="project" value="InterPro"/>
</dbReference>
<dbReference type="SMART" id="SM00248">
    <property type="entry name" value="ANK"/>
    <property type="match status" value="4"/>
</dbReference>
<keyword evidence="2 3" id="KW-0040">ANK repeat</keyword>
<reference evidence="5 6" key="1">
    <citation type="journal article" date="2023" name="BMC Biol.">
        <title>The compact genome of the sponge Oopsacas minuta (Hexactinellida) is lacking key metazoan core genes.</title>
        <authorList>
            <person name="Santini S."/>
            <person name="Schenkelaars Q."/>
            <person name="Jourda C."/>
            <person name="Duchesne M."/>
            <person name="Belahbib H."/>
            <person name="Rocher C."/>
            <person name="Selva M."/>
            <person name="Riesgo A."/>
            <person name="Vervoort M."/>
            <person name="Leys S.P."/>
            <person name="Kodjabachian L."/>
            <person name="Le Bivic A."/>
            <person name="Borchiellini C."/>
            <person name="Claverie J.M."/>
            <person name="Renard E."/>
        </authorList>
    </citation>
    <scope>NUCLEOTIDE SEQUENCE [LARGE SCALE GENOMIC DNA]</scope>
    <source>
        <strain evidence="5">SPO-2</strain>
    </source>
</reference>
<dbReference type="PANTHER" id="PTHR24198:SF165">
    <property type="entry name" value="ANKYRIN REPEAT-CONTAINING PROTEIN-RELATED"/>
    <property type="match status" value="1"/>
</dbReference>
<sequence>MSNCSSEDEENTLFYQVNELIQYCADGKLDIIPLYINPKTVNCVDNEGRTPLYAAACSGNVELCSFLLSSNADANQQTGHDFYPIHGASSHGHDNVLNLLLKHTTGINVQDSNGDTALHLACCRGNEECVNILLDAGSALDIKNNLDKTPAMEAASNSHFNIMQVLKDFGNSKVPAKKSIAPSPISNLPPHISLPIFSPVENENQNIQKLLEDSRTPESGPTIGSLPELLSPSIIDVRFLRQNNRPSSEQSYYTPSSSYSNSVCSNKFSEIPLPKKSLSGNYLRAGTFTNSVSDDRHPLETNSLSDCVIKHMLESFLPSPESLLTFRLSMVKELVQRQASQNNIAKEFFVMLHTLKKDASPSTLLIIDNIFRDFRIDSIFDFYTNYNVGNGMRVNIDFAIDTSKDCLFIRDPSSSRVELISLDTTGLGNFNIKIALLNPEQGQFYDPATERVNNEKLLRYLSKYDPAYQILYHTYILQPSHIYCASIEDYLPYLNYKDKLSFPLPATVFFILTPIIETSLYQFLHQEPKDQDFSDSSQDLIILSLLSDCLLALEHLKQLGVVHRNITAQNILVDIKLQRALLSNFSTCIDLFNINEEPYLLKDINNKIPLFGGVSEAPELIHFSSLPQDQLSDLELSLVYRHVDTYSIGRSFYHNIFNRDARYSPSQEYYEDDIITPHNSGTTREFLQKILLNLISNSPQARMEPLPAARSIICLLSLEEYLLREPTDLLLTSLLAAHLTDNRSLSLASLYFYILCGKEEVNQAQEYYFKK</sequence>
<dbReference type="Gene3D" id="1.10.510.10">
    <property type="entry name" value="Transferase(Phosphotransferase) domain 1"/>
    <property type="match status" value="1"/>
</dbReference>
<proteinExistence type="predicted"/>
<evidence type="ECO:0000259" key="4">
    <source>
        <dbReference type="PROSITE" id="PS50011"/>
    </source>
</evidence>
<dbReference type="SUPFAM" id="SSF56112">
    <property type="entry name" value="Protein kinase-like (PK-like)"/>
    <property type="match status" value="1"/>
</dbReference>
<dbReference type="AlphaFoldDB" id="A0AAV7JML9"/>
<comment type="caution">
    <text evidence="5">The sequence shown here is derived from an EMBL/GenBank/DDBJ whole genome shotgun (WGS) entry which is preliminary data.</text>
</comment>
<keyword evidence="1" id="KW-0677">Repeat</keyword>
<dbReference type="Proteomes" id="UP001165289">
    <property type="component" value="Unassembled WGS sequence"/>
</dbReference>
<dbReference type="PANTHER" id="PTHR24198">
    <property type="entry name" value="ANKYRIN REPEAT AND PROTEIN KINASE DOMAIN-CONTAINING PROTEIN"/>
    <property type="match status" value="1"/>
</dbReference>
<dbReference type="InterPro" id="IPR002110">
    <property type="entry name" value="Ankyrin_rpt"/>
</dbReference>
<evidence type="ECO:0000256" key="1">
    <source>
        <dbReference type="ARBA" id="ARBA00022737"/>
    </source>
</evidence>
<feature type="repeat" description="ANK" evidence="3">
    <location>
        <begin position="113"/>
        <end position="145"/>
    </location>
</feature>
<keyword evidence="6" id="KW-1185">Reference proteome</keyword>
<protein>
    <submittedName>
        <fullName evidence="5">Ankyrin repeat containing protein</fullName>
    </submittedName>
</protein>
<dbReference type="GO" id="GO:0005737">
    <property type="term" value="C:cytoplasm"/>
    <property type="evidence" value="ECO:0007669"/>
    <property type="project" value="TreeGrafter"/>
</dbReference>
<organism evidence="5 6">
    <name type="scientific">Oopsacas minuta</name>
    <dbReference type="NCBI Taxonomy" id="111878"/>
    <lineage>
        <taxon>Eukaryota</taxon>
        <taxon>Metazoa</taxon>
        <taxon>Porifera</taxon>
        <taxon>Hexactinellida</taxon>
        <taxon>Hexasterophora</taxon>
        <taxon>Lyssacinosida</taxon>
        <taxon>Leucopsacidae</taxon>
        <taxon>Oopsacas</taxon>
    </lineage>
</organism>
<dbReference type="InterPro" id="IPR000719">
    <property type="entry name" value="Prot_kinase_dom"/>
</dbReference>
<dbReference type="InterPro" id="IPR036770">
    <property type="entry name" value="Ankyrin_rpt-contain_sf"/>
</dbReference>